<reference evidence="1 2" key="1">
    <citation type="journal article" date="2016" name="Antonie Van Leeuwenhoek">
        <title>Photobacterium sanguinicancri sp. nov. isolated from marine animals.</title>
        <authorList>
            <person name="Gomez-Gil B."/>
            <person name="Roque A."/>
            <person name="Rotllant G."/>
            <person name="Romalde J.L."/>
            <person name="Doce A."/>
            <person name="Eggermont M."/>
            <person name="Defoirdt T."/>
        </authorList>
    </citation>
    <scope>NUCLEOTIDE SEQUENCE [LARGE SCALE GENOMIC DNA]</scope>
    <source>
        <strain evidence="1 2">CAIM 1827</strain>
    </source>
</reference>
<evidence type="ECO:0000313" key="2">
    <source>
        <dbReference type="Proteomes" id="UP000215999"/>
    </source>
</evidence>
<dbReference type="Proteomes" id="UP000215999">
    <property type="component" value="Unassembled WGS sequence"/>
</dbReference>
<keyword evidence="2" id="KW-1185">Reference proteome</keyword>
<dbReference type="EMBL" id="NOIF01000012">
    <property type="protein sequence ID" value="OZS45294.1"/>
    <property type="molecule type" value="Genomic_DNA"/>
</dbReference>
<evidence type="ECO:0000313" key="1">
    <source>
        <dbReference type="EMBL" id="OZS45294.1"/>
    </source>
</evidence>
<comment type="caution">
    <text evidence="1">The sequence shown here is derived from an EMBL/GenBank/DDBJ whole genome shotgun (WGS) entry which is preliminary data.</text>
</comment>
<name>A0ABX4G2I0_9GAMM</name>
<proteinExistence type="predicted"/>
<gene>
    <name evidence="1" type="ORF">ASV53_03570</name>
</gene>
<accession>A0ABX4G2I0</accession>
<dbReference type="RefSeq" id="WP_094956131.1">
    <property type="nucleotide sequence ID" value="NZ_NOIF01000012.1"/>
</dbReference>
<sequence>MTQAKLTSRVNLINHAVRKLQKAGLVIRSTRVGNIRPTIEIERPANLCQGFTVITRQGSDLSTLNVAPYGGCLVTWRVYDNG</sequence>
<organism evidence="1 2">
    <name type="scientific">Photobacterium sanguinicancri</name>
    <dbReference type="NCBI Taxonomy" id="875932"/>
    <lineage>
        <taxon>Bacteria</taxon>
        <taxon>Pseudomonadati</taxon>
        <taxon>Pseudomonadota</taxon>
        <taxon>Gammaproteobacteria</taxon>
        <taxon>Vibrionales</taxon>
        <taxon>Vibrionaceae</taxon>
        <taxon>Photobacterium</taxon>
    </lineage>
</organism>
<protein>
    <submittedName>
        <fullName evidence="1">Uncharacterized protein</fullName>
    </submittedName>
</protein>